<evidence type="ECO:0008006" key="4">
    <source>
        <dbReference type="Google" id="ProtNLM"/>
    </source>
</evidence>
<keyword evidence="2" id="KW-0472">Membrane</keyword>
<evidence type="ECO:0000256" key="1">
    <source>
        <dbReference type="SAM" id="MobiDB-lite"/>
    </source>
</evidence>
<sequence>MDSKENDEIEEQVAGKHSFFQHVFSLSSSDKNELFNILQYSFFAVPLIVLLVKIVHHFMPKENKDSGLLEIVFEILVEVTILYLGIFFIDRIITYFSTLSKTNYKRVNLLTTIIPFLLTLFSLQTQLGLKASHVYNKLFDVVDGKVNLKDNSVVKVSQPLSSNHLGKMNPNVENNRAAMPNVNVAMPGQRPPPQAMQVSSGGYSGQPMVQQPQMESPLLAANEALGGSFGSAF</sequence>
<dbReference type="EMBL" id="MN448297">
    <property type="protein sequence ID" value="QFG75041.1"/>
    <property type="molecule type" value="Genomic_DNA"/>
</dbReference>
<keyword evidence="2" id="KW-1133">Transmembrane helix</keyword>
<protein>
    <recommendedName>
        <fullName evidence="4">Transmembrane protein</fullName>
    </recommendedName>
</protein>
<reference evidence="3" key="1">
    <citation type="journal article" date="2019" name="Philos. Trans. R. Soc. Lond., B, Biol. Sci.">
        <title>Targeted metagenomic recovery of four divergent viruses reveals shared and distinctive characteristics of giant viruses of marine eukaryotes.</title>
        <authorList>
            <person name="Needham D.M."/>
            <person name="Poirier C."/>
            <person name="Hehenberger E."/>
            <person name="Jimenez V."/>
            <person name="Swalwell J.E."/>
            <person name="Santoro A.E."/>
            <person name="Worden A.Z."/>
        </authorList>
    </citation>
    <scope>NUCLEOTIDE SEQUENCE</scope>
    <source>
        <strain evidence="3">OPacV-421</strain>
    </source>
</reference>
<feature type="transmembrane region" description="Helical" evidence="2">
    <location>
        <begin position="109"/>
        <end position="129"/>
    </location>
</feature>
<feature type="region of interest" description="Disordered" evidence="1">
    <location>
        <begin position="190"/>
        <end position="210"/>
    </location>
</feature>
<name>A0A5J6VNR7_9VIRU</name>
<evidence type="ECO:0000313" key="3">
    <source>
        <dbReference type="EMBL" id="QFG75041.1"/>
    </source>
</evidence>
<feature type="transmembrane region" description="Helical" evidence="2">
    <location>
        <begin position="67"/>
        <end position="89"/>
    </location>
</feature>
<accession>A0A5J6VNR7</accession>
<keyword evidence="2" id="KW-0812">Transmembrane</keyword>
<evidence type="ECO:0000256" key="2">
    <source>
        <dbReference type="SAM" id="Phobius"/>
    </source>
</evidence>
<proteinExistence type="predicted"/>
<feature type="compositionally biased region" description="Polar residues" evidence="1">
    <location>
        <begin position="196"/>
        <end position="210"/>
    </location>
</feature>
<organism evidence="3">
    <name type="scientific">Megaviridae environmental sample</name>
    <dbReference type="NCBI Taxonomy" id="1737588"/>
    <lineage>
        <taxon>Viruses</taxon>
        <taxon>Varidnaviria</taxon>
        <taxon>Bamfordvirae</taxon>
        <taxon>Nucleocytoviricota</taxon>
        <taxon>Megaviricetes</taxon>
        <taxon>Imitervirales</taxon>
        <taxon>Mimiviridae</taxon>
        <taxon>environmental samples</taxon>
    </lineage>
</organism>
<feature type="transmembrane region" description="Helical" evidence="2">
    <location>
        <begin position="37"/>
        <end position="55"/>
    </location>
</feature>